<evidence type="ECO:0000256" key="3">
    <source>
        <dbReference type="ARBA" id="ARBA00022475"/>
    </source>
</evidence>
<comment type="caution">
    <text evidence="13">The sequence shown here is derived from an EMBL/GenBank/DDBJ whole genome shotgun (WGS) entry which is preliminary data.</text>
</comment>
<dbReference type="GO" id="GO:0030246">
    <property type="term" value="F:carbohydrate binding"/>
    <property type="evidence" value="ECO:0007669"/>
    <property type="project" value="UniProtKB-KW"/>
</dbReference>
<evidence type="ECO:0000256" key="9">
    <source>
        <dbReference type="ARBA" id="ARBA00023180"/>
    </source>
</evidence>
<feature type="repeat" description="LDL-receptor class B" evidence="10">
    <location>
        <begin position="691"/>
        <end position="735"/>
    </location>
</feature>
<dbReference type="Gene3D" id="2.60.120.740">
    <property type="match status" value="1"/>
</dbReference>
<dbReference type="GO" id="GO:0042813">
    <property type="term" value="F:Wnt receptor activity"/>
    <property type="evidence" value="ECO:0007669"/>
    <property type="project" value="TreeGrafter"/>
</dbReference>
<dbReference type="Gene3D" id="2.120.10.30">
    <property type="entry name" value="TolB, C-terminal domain"/>
    <property type="match status" value="4"/>
</dbReference>
<dbReference type="FunFam" id="2.60.120.740:FF:000001">
    <property type="entry name" value="Adhesion G protein-coupled receptor L2"/>
    <property type="match status" value="1"/>
</dbReference>
<keyword evidence="8" id="KW-1015">Disulfide bond</keyword>
<feature type="repeat" description="LDL-receptor class B" evidence="10">
    <location>
        <begin position="977"/>
        <end position="1020"/>
    </location>
</feature>
<dbReference type="EMBL" id="JAFNEN010000119">
    <property type="protein sequence ID" value="KAG8193521.1"/>
    <property type="molecule type" value="Genomic_DNA"/>
</dbReference>
<keyword evidence="3" id="KW-1003">Cell membrane</keyword>
<evidence type="ECO:0000256" key="1">
    <source>
        <dbReference type="ARBA" id="ARBA00004251"/>
    </source>
</evidence>
<feature type="repeat" description="LDL-receptor class B" evidence="10">
    <location>
        <begin position="1315"/>
        <end position="1358"/>
    </location>
</feature>
<reference evidence="13 14" key="1">
    <citation type="journal article" date="2022" name="Nat. Ecol. Evol.">
        <title>A masculinizing supergene underlies an exaggerated male reproductive morph in a spider.</title>
        <authorList>
            <person name="Hendrickx F."/>
            <person name="De Corte Z."/>
            <person name="Sonet G."/>
            <person name="Van Belleghem S.M."/>
            <person name="Kostlbacher S."/>
            <person name="Vangestel C."/>
        </authorList>
    </citation>
    <scope>NUCLEOTIDE SEQUENCE [LARGE SCALE GENOMIC DNA]</scope>
    <source>
        <strain evidence="13">W744_W776</strain>
    </source>
</reference>
<dbReference type="PANTHER" id="PTHR46513:SF13">
    <property type="entry name" value="EGF-LIKE DOMAIN-CONTAINING PROTEIN"/>
    <property type="match status" value="1"/>
</dbReference>
<evidence type="ECO:0000256" key="2">
    <source>
        <dbReference type="ARBA" id="ARBA00010933"/>
    </source>
</evidence>
<feature type="repeat" description="LDL-receptor class B" evidence="10">
    <location>
        <begin position="604"/>
        <end position="646"/>
    </location>
</feature>
<dbReference type="CDD" id="cd22827">
    <property type="entry name" value="Gal_Rha_Lectin_SUL-I-like"/>
    <property type="match status" value="1"/>
</dbReference>
<dbReference type="InterPro" id="IPR000922">
    <property type="entry name" value="Lectin_gal-bd_dom"/>
</dbReference>
<dbReference type="PROSITE" id="PS51120">
    <property type="entry name" value="LDLRB"/>
    <property type="match status" value="10"/>
</dbReference>
<comment type="similarity">
    <text evidence="2">Belongs to the G-protein coupled receptor 2 family. LN-TM7 subfamily.</text>
</comment>
<feature type="domain" description="SUEL-type lectin" evidence="12">
    <location>
        <begin position="82"/>
        <end position="168"/>
    </location>
</feature>
<evidence type="ECO:0000256" key="7">
    <source>
        <dbReference type="ARBA" id="ARBA00022737"/>
    </source>
</evidence>
<evidence type="ECO:0000256" key="6">
    <source>
        <dbReference type="ARBA" id="ARBA00022734"/>
    </source>
</evidence>
<keyword evidence="7" id="KW-0677">Repeat</keyword>
<protein>
    <recommendedName>
        <fullName evidence="12">SUEL-type lectin domain-containing protein</fullName>
    </recommendedName>
</protein>
<feature type="repeat" description="LDL-receptor class B" evidence="10">
    <location>
        <begin position="294"/>
        <end position="337"/>
    </location>
</feature>
<dbReference type="InterPro" id="IPR050778">
    <property type="entry name" value="Cueball_EGF_LRP_Nidogen"/>
</dbReference>
<feature type="repeat" description="LDL-receptor class B" evidence="10">
    <location>
        <begin position="1271"/>
        <end position="1314"/>
    </location>
</feature>
<keyword evidence="6" id="KW-0430">Lectin</keyword>
<dbReference type="SUPFAM" id="SSF57196">
    <property type="entry name" value="EGF/Laminin"/>
    <property type="match status" value="1"/>
</dbReference>
<dbReference type="FunFam" id="2.120.10.30:FF:000008">
    <property type="entry name" value="Low-density lipoprotein receptor-related protein 4"/>
    <property type="match status" value="1"/>
</dbReference>
<dbReference type="Pfam" id="PF02140">
    <property type="entry name" value="SUEL_Lectin"/>
    <property type="match status" value="1"/>
</dbReference>
<evidence type="ECO:0000256" key="4">
    <source>
        <dbReference type="ARBA" id="ARBA00022536"/>
    </source>
</evidence>
<name>A0AAV6VAZ1_9ARAC</name>
<accession>A0AAV6VAZ1</accession>
<dbReference type="Pfam" id="PF00058">
    <property type="entry name" value="Ldl_recept_b"/>
    <property type="match status" value="8"/>
</dbReference>
<dbReference type="PROSITE" id="PS50228">
    <property type="entry name" value="SUEL_LECTIN"/>
    <property type="match status" value="1"/>
</dbReference>
<feature type="repeat" description="LDL-receptor class B" evidence="10">
    <location>
        <begin position="647"/>
        <end position="690"/>
    </location>
</feature>
<keyword evidence="9" id="KW-0325">Glycoprotein</keyword>
<evidence type="ECO:0000259" key="12">
    <source>
        <dbReference type="PROSITE" id="PS50228"/>
    </source>
</evidence>
<dbReference type="GO" id="GO:0017147">
    <property type="term" value="F:Wnt-protein binding"/>
    <property type="evidence" value="ECO:0007669"/>
    <property type="project" value="TreeGrafter"/>
</dbReference>
<dbReference type="InterPro" id="IPR000742">
    <property type="entry name" value="EGF"/>
</dbReference>
<sequence length="1617" mass="179898">MSGSSPPPLLSPPPPPLAVTGSGRFLFGLRCRQAEVALRVFLHLTRMMRRGGIATFCWVIGCAIACCAATVQDGGAPLRIVACESSFLQLRCEGRLHVLRANYGRTSNGLCNEAALNFTEECVSPNANETVALRCEDREECEVEASNTVFGDPCPGTEKYLEVEYECAPSGSSDNPTTLPYPTTMPATEQQPTSTAVSVMTTAAAPAERGPALLYCNTQDVRMLELDSNLETVLASNLNRSVVLDFDFAKDVLVWTDSKTKSIFSAPMRDGDQRRMVLATNVTSYGVAVDWIHANVYWTDTGNDVISVAPMSGGGRKRNLFTDMLDEPRGIVLQPAEGYMYWSDWGEVPKIEKSGMDGTGRKVIVEDGLKWPNGLAIDFESRRLFWIEAFHENLCSSGLEGEDIRRVLAGSPFLKLPFSVDIYGDFVYWTEWTSNKENVFRANKLTGANLTKVLDGETTLMGIKIYHPDKQALTPSVCGPNNGGCTFLCLPSPRGNYSCACPIGMKLQPDGRNCTKAEESNASLLYCNRYNIRRYELGSQEDSLLVEGLQRATVLDYHLADKILIWTDTDNKKIYRGSLEPESQFSTLAGNATSYGVAVDWIHGHVYWTDTLNNVVDVAKLDGSMRKSLIRTELDEPRAIVLNPLEGFMFWSDWGQVPKIERSNMDGTHRRVIVSHDIRWPNGLAIDLEVRRVFWVDGKLNYLSTCDFEGANRRNLITSSSVMRHPFSLDVFGEYLYWVEWSSGKESVYRAPKRDGRGASKVFDGERSLMGLKVMHDSKQPNGTSACGLDNGGCSHLCLPAAGANDTRTYTCACPDTLHMTDDNFNCTATTSAYNPIVHVPIENATENDRPVLLCANVDDIRVIDLETYADYQLIGDLTRAVAVDYLHRNRTVVWTDIREDSIYSAPIREGTVATELVSDTLHPDGLAVDWIHLHMYWTDKGKDAVGVANLDGTMEKTLFANDLDEPRAIAIDPFEGYMFWTDWGRVPKIERAGMDGSGRRVLVSSDIQWPNGITVDLDARQIYWADAKTHKICRSNYNGLARETVLSSYTLLKQPFSIDVFQDTVFWVEWRSGEESVYKANKTTGRNAEKIADGRKWKNLMTIKVFHSSKQPPGPNRCGSDNGGCSHLCLPSPRDSGKQCACACPNSLALAFNGKVCLKEAPLPSSTTVMPTEPDFDPGSTGERPFLLYANKRDVRKMDMVSKTDSLVADGFVRASGIDFHYVKQTVFFTDFEAGKIYSAPVSSVLVGPVRELVSANCTSNGLAVDWVHELLFWTDNKRRAVEVARLDGLMRRTLFQGDDVDEPRTIVLHPPTGWLFWADWGSVPKIVRAGMDGSNRSTIVETGVDWTHALAIDYVERRLLWADGDQKKIFSCRFDGGFRTTVLHAPELLHLPFSMDLYQNRVYWTEFMPLAENIFHVPKLGGGNPTKLVTRRWPNLMSIKIYHSSKQPPYESRCGPNNGGCSHLCLPRPQLVTFRTYPKFTCACPNEMELARDSRGTCQPKGSSTSTTTPSYMAYTILGYNYSTDVSVRTLEDNQSGYHSAEAKAPVGIIVGAIVAVVLLALVGLLVYHRHFLQRNLGNIIFKNPVYRKHKEDDFAIEPDAHHAKSSVPLTTAEL</sequence>
<dbReference type="GO" id="GO:0005886">
    <property type="term" value="C:plasma membrane"/>
    <property type="evidence" value="ECO:0007669"/>
    <property type="project" value="UniProtKB-SubCell"/>
</dbReference>
<feature type="repeat" description="LDL-receptor class B" evidence="10">
    <location>
        <begin position="934"/>
        <end position="976"/>
    </location>
</feature>
<proteinExistence type="inferred from homology"/>
<evidence type="ECO:0000256" key="11">
    <source>
        <dbReference type="SAM" id="Phobius"/>
    </source>
</evidence>
<keyword evidence="11" id="KW-0472">Membrane</keyword>
<dbReference type="Proteomes" id="UP000827092">
    <property type="component" value="Unassembled WGS sequence"/>
</dbReference>
<dbReference type="SMART" id="SM00135">
    <property type="entry name" value="LY"/>
    <property type="match status" value="20"/>
</dbReference>
<evidence type="ECO:0000256" key="10">
    <source>
        <dbReference type="PROSITE-ProRule" id="PRU00461"/>
    </source>
</evidence>
<keyword evidence="11" id="KW-1133">Transmembrane helix</keyword>
<keyword evidence="14" id="KW-1185">Reference proteome</keyword>
<dbReference type="SUPFAM" id="SSF63825">
    <property type="entry name" value="YWTD domain"/>
    <property type="match status" value="4"/>
</dbReference>
<keyword evidence="5" id="KW-0732">Signal</keyword>
<feature type="repeat" description="LDL-receptor class B" evidence="10">
    <location>
        <begin position="1021"/>
        <end position="1065"/>
    </location>
</feature>
<dbReference type="InterPro" id="IPR000033">
    <property type="entry name" value="LDLR_classB_rpt"/>
</dbReference>
<gene>
    <name evidence="13" type="ORF">JTE90_003732</name>
</gene>
<evidence type="ECO:0000313" key="13">
    <source>
        <dbReference type="EMBL" id="KAG8193521.1"/>
    </source>
</evidence>
<dbReference type="Pfam" id="PF14670">
    <property type="entry name" value="FXa_inhibition"/>
    <property type="match status" value="2"/>
</dbReference>
<comment type="subcellular location">
    <subcellularLocation>
        <location evidence="1">Cell membrane</location>
        <topology evidence="1">Single-pass type I membrane protein</topology>
    </subcellularLocation>
</comment>
<keyword evidence="4" id="KW-0245">EGF-like domain</keyword>
<keyword evidence="11" id="KW-0812">Transmembrane</keyword>
<dbReference type="GO" id="GO:0060070">
    <property type="term" value="P:canonical Wnt signaling pathway"/>
    <property type="evidence" value="ECO:0007669"/>
    <property type="project" value="TreeGrafter"/>
</dbReference>
<dbReference type="PANTHER" id="PTHR46513">
    <property type="entry name" value="VITELLOGENIN RECEPTOR-LIKE PROTEIN-RELATED-RELATED"/>
    <property type="match status" value="1"/>
</dbReference>
<dbReference type="InterPro" id="IPR011042">
    <property type="entry name" value="6-blade_b-propeller_TolB-like"/>
</dbReference>
<dbReference type="FunFam" id="2.120.10.30:FF:000241">
    <property type="entry name" value="Low-density lipoprotein receptor-related protein 6"/>
    <property type="match status" value="3"/>
</dbReference>
<feature type="transmembrane region" description="Helical" evidence="11">
    <location>
        <begin position="1547"/>
        <end position="1570"/>
    </location>
</feature>
<evidence type="ECO:0000256" key="5">
    <source>
        <dbReference type="ARBA" id="ARBA00022729"/>
    </source>
</evidence>
<organism evidence="13 14">
    <name type="scientific">Oedothorax gibbosus</name>
    <dbReference type="NCBI Taxonomy" id="931172"/>
    <lineage>
        <taxon>Eukaryota</taxon>
        <taxon>Metazoa</taxon>
        <taxon>Ecdysozoa</taxon>
        <taxon>Arthropoda</taxon>
        <taxon>Chelicerata</taxon>
        <taxon>Arachnida</taxon>
        <taxon>Araneae</taxon>
        <taxon>Araneomorphae</taxon>
        <taxon>Entelegynae</taxon>
        <taxon>Araneoidea</taxon>
        <taxon>Linyphiidae</taxon>
        <taxon>Erigoninae</taxon>
        <taxon>Oedothorax</taxon>
    </lineage>
</organism>
<dbReference type="InterPro" id="IPR043159">
    <property type="entry name" value="Lectin_gal-bd_sf"/>
</dbReference>
<dbReference type="SMART" id="SM00181">
    <property type="entry name" value="EGF"/>
    <property type="match status" value="4"/>
</dbReference>
<evidence type="ECO:0000313" key="14">
    <source>
        <dbReference type="Proteomes" id="UP000827092"/>
    </source>
</evidence>
<feature type="repeat" description="LDL-receptor class B" evidence="10">
    <location>
        <begin position="338"/>
        <end position="381"/>
    </location>
</feature>
<evidence type="ECO:0000256" key="8">
    <source>
        <dbReference type="ARBA" id="ARBA00023157"/>
    </source>
</evidence>